<keyword evidence="4" id="KW-0378">Hydrolase</keyword>
<name>A0A4Y1RG43_PRUDU</name>
<feature type="signal peptide" evidence="5">
    <location>
        <begin position="1"/>
        <end position="26"/>
    </location>
</feature>
<evidence type="ECO:0000256" key="4">
    <source>
        <dbReference type="ARBA" id="ARBA00022801"/>
    </source>
</evidence>
<dbReference type="InterPro" id="IPR023827">
    <property type="entry name" value="Peptidase_S8_Asp-AS"/>
</dbReference>
<comment type="subcellular location">
    <subcellularLocation>
        <location evidence="1">Secreted</location>
    </subcellularLocation>
</comment>
<evidence type="ECO:0000256" key="1">
    <source>
        <dbReference type="ARBA" id="ARBA00004613"/>
    </source>
</evidence>
<dbReference type="InterPro" id="IPR045051">
    <property type="entry name" value="SBT"/>
</dbReference>
<dbReference type="GO" id="GO:0005576">
    <property type="term" value="C:extracellular region"/>
    <property type="evidence" value="ECO:0007669"/>
    <property type="project" value="UniProtKB-SubCell"/>
</dbReference>
<keyword evidence="3 5" id="KW-0732">Signal</keyword>
<gene>
    <name evidence="6" type="ORF">Prudu_014062</name>
</gene>
<dbReference type="AlphaFoldDB" id="A0A4Y1RG43"/>
<evidence type="ECO:0000313" key="6">
    <source>
        <dbReference type="EMBL" id="BBH03249.1"/>
    </source>
</evidence>
<dbReference type="PROSITE" id="PS00136">
    <property type="entry name" value="SUBTILASE_ASP"/>
    <property type="match status" value="1"/>
</dbReference>
<dbReference type="GO" id="GO:0006508">
    <property type="term" value="P:proteolysis"/>
    <property type="evidence" value="ECO:0007669"/>
    <property type="project" value="InterPro"/>
</dbReference>
<dbReference type="GO" id="GO:0004252">
    <property type="term" value="F:serine-type endopeptidase activity"/>
    <property type="evidence" value="ECO:0007669"/>
    <property type="project" value="InterPro"/>
</dbReference>
<protein>
    <recommendedName>
        <fullName evidence="7">Subtilase family protein</fullName>
    </recommendedName>
</protein>
<evidence type="ECO:0000256" key="5">
    <source>
        <dbReference type="SAM" id="SignalP"/>
    </source>
</evidence>
<dbReference type="PANTHER" id="PTHR10795">
    <property type="entry name" value="PROPROTEIN CONVERTASE SUBTILISIN/KEXIN"/>
    <property type="match status" value="1"/>
</dbReference>
<proteinExistence type="inferred from homology"/>
<dbReference type="EMBL" id="AP019301">
    <property type="protein sequence ID" value="BBH03249.1"/>
    <property type="molecule type" value="Genomic_DNA"/>
</dbReference>
<comment type="similarity">
    <text evidence="2">Belongs to the peptidase S8 family.</text>
</comment>
<evidence type="ECO:0000256" key="3">
    <source>
        <dbReference type="ARBA" id="ARBA00022729"/>
    </source>
</evidence>
<accession>A0A4Y1RG43</accession>
<evidence type="ECO:0008006" key="7">
    <source>
        <dbReference type="Google" id="ProtNLM"/>
    </source>
</evidence>
<dbReference type="InterPro" id="IPR036852">
    <property type="entry name" value="Peptidase_S8/S53_dom_sf"/>
</dbReference>
<dbReference type="SUPFAM" id="SSF52743">
    <property type="entry name" value="Subtilisin-like"/>
    <property type="match status" value="1"/>
</dbReference>
<evidence type="ECO:0000256" key="2">
    <source>
        <dbReference type="ARBA" id="ARBA00011073"/>
    </source>
</evidence>
<organism evidence="6">
    <name type="scientific">Prunus dulcis</name>
    <name type="common">Almond</name>
    <name type="synonym">Amygdalus dulcis</name>
    <dbReference type="NCBI Taxonomy" id="3755"/>
    <lineage>
        <taxon>Eukaryota</taxon>
        <taxon>Viridiplantae</taxon>
        <taxon>Streptophyta</taxon>
        <taxon>Embryophyta</taxon>
        <taxon>Tracheophyta</taxon>
        <taxon>Spermatophyta</taxon>
        <taxon>Magnoliopsida</taxon>
        <taxon>eudicotyledons</taxon>
        <taxon>Gunneridae</taxon>
        <taxon>Pentapetalae</taxon>
        <taxon>rosids</taxon>
        <taxon>fabids</taxon>
        <taxon>Rosales</taxon>
        <taxon>Rosaceae</taxon>
        <taxon>Amygdaloideae</taxon>
        <taxon>Amygdaleae</taxon>
        <taxon>Prunus</taxon>
    </lineage>
</organism>
<sequence length="161" mass="18697">MENKKGVALMQLCLLGLSFMFYRSLGLVQEEQNSLQTYIVWVEKPVSRNIFSQSHEGLESWYQSFLPETTVNSNSRRAHELFMHTAMWAPQWKRNKGFVSARPERILPLQTTHTPDFLGLHQGYGLWKQTNYGEGVIIGVLDTGLERDILPLVMKEYHLLR</sequence>
<reference evidence="6" key="1">
    <citation type="journal article" date="2019" name="Science">
        <title>Mutation of a bHLH transcription factor allowed almond domestication.</title>
        <authorList>
            <person name="Sanchez-Perez R."/>
            <person name="Pavan S."/>
            <person name="Mazzeo R."/>
            <person name="Moldovan C."/>
            <person name="Aiese Cigliano R."/>
            <person name="Del Cueto J."/>
            <person name="Ricciardi F."/>
            <person name="Lotti C."/>
            <person name="Ricciardi L."/>
            <person name="Dicenta F."/>
            <person name="Lopez-Marques R.L."/>
            <person name="Lindberg Moller B."/>
        </authorList>
    </citation>
    <scope>NUCLEOTIDE SEQUENCE</scope>
</reference>
<feature type="chain" id="PRO_5021442172" description="Subtilase family protein" evidence="5">
    <location>
        <begin position="27"/>
        <end position="161"/>
    </location>
</feature>
<dbReference type="Gene3D" id="3.40.50.200">
    <property type="entry name" value="Peptidase S8/S53 domain"/>
    <property type="match status" value="1"/>
</dbReference>